<dbReference type="KEGG" id="pry:Prubr_04280"/>
<keyword evidence="3" id="KW-1185">Reference proteome</keyword>
<protein>
    <submittedName>
        <fullName evidence="2">Uncharacterized protein</fullName>
    </submittedName>
</protein>
<reference evidence="2" key="1">
    <citation type="submission" date="2020-08" db="EMBL/GenBank/DDBJ databases">
        <title>Whole genome shotgun sequence of Polymorphospora rubra NBRC 101157.</title>
        <authorList>
            <person name="Komaki H."/>
            <person name="Tamura T."/>
        </authorList>
    </citation>
    <scope>NUCLEOTIDE SEQUENCE</scope>
    <source>
        <strain evidence="2">NBRC 101157</strain>
    </source>
</reference>
<feature type="region of interest" description="Disordered" evidence="1">
    <location>
        <begin position="34"/>
        <end position="53"/>
    </location>
</feature>
<sequence>MPGSDADGGQPASTDLAAAVTDRVADADPHAVHIAERLPDDVADRVADGEPDR</sequence>
<evidence type="ECO:0000313" key="2">
    <source>
        <dbReference type="EMBL" id="BCJ63407.1"/>
    </source>
</evidence>
<gene>
    <name evidence="2" type="ORF">Prubr_04280</name>
</gene>
<organism evidence="2 3">
    <name type="scientific">Polymorphospora rubra</name>
    <dbReference type="NCBI Taxonomy" id="338584"/>
    <lineage>
        <taxon>Bacteria</taxon>
        <taxon>Bacillati</taxon>
        <taxon>Actinomycetota</taxon>
        <taxon>Actinomycetes</taxon>
        <taxon>Micromonosporales</taxon>
        <taxon>Micromonosporaceae</taxon>
        <taxon>Polymorphospora</taxon>
    </lineage>
</organism>
<name>A0A810MQ97_9ACTN</name>
<dbReference type="AlphaFoldDB" id="A0A810MQ97"/>
<accession>A0A810MQ97</accession>
<evidence type="ECO:0000256" key="1">
    <source>
        <dbReference type="SAM" id="MobiDB-lite"/>
    </source>
</evidence>
<feature type="region of interest" description="Disordered" evidence="1">
    <location>
        <begin position="1"/>
        <end position="28"/>
    </location>
</feature>
<dbReference type="EMBL" id="AP023359">
    <property type="protein sequence ID" value="BCJ63407.1"/>
    <property type="molecule type" value="Genomic_DNA"/>
</dbReference>
<dbReference type="Proteomes" id="UP000680866">
    <property type="component" value="Chromosome"/>
</dbReference>
<proteinExistence type="predicted"/>
<evidence type="ECO:0000313" key="3">
    <source>
        <dbReference type="Proteomes" id="UP000680866"/>
    </source>
</evidence>